<keyword evidence="9 10" id="KW-0998">Cell outer membrane</keyword>
<feature type="signal peptide" evidence="12">
    <location>
        <begin position="1"/>
        <end position="21"/>
    </location>
</feature>
<dbReference type="AlphaFoldDB" id="A0AA96DVR3"/>
<comment type="subcellular location">
    <subcellularLocation>
        <location evidence="1 10">Cell outer membrane</location>
        <topology evidence="1 10">Multi-pass membrane protein</topology>
    </subcellularLocation>
</comment>
<sequence>MRIKMALSVASILVTQNLLLANETTKLDDVQVVTSASGYEQKITDAPASISVITQEELQKKPYTNLLDAVKDIEGVDIGETNDKTNNGTVSIRGMGSDYTLILIDGKKQNNSGDIYPNSFEGAQLASIPPLSMIERIEVIRGPMSTLYGSDAMGGVINIITKKISKEWTGAIGYAKTFQTDNAYGNNDKTDVSIMGPLIKDKLGLSLRGSFYDQAKSNPEYGKVYDLNGVDRSKSNDSFGGGKGNVQNENWTFGTGLTFTPSENHTIKADFDVAKQKFDNKAYLTKNGTTVYPLGTGDSLNTIWSNQRVGYADTLRMEREQYSLAWEADWAVGKSTVGIHHIESSNIGRSMPLTAAQRLQIAANKANNIASPHFTGNWSTFALANADPAFRALMPRESRTLESTNTTYSAKYELPLNSHYIVVGTEFQDVSLKDGIYGMSQGKSGGKKEYYQYGVFAEDSWNIIDPLTLTFGARYDKHEDFGDNISPRTYATYAINNNWTIKGGVATGYKAPKASDLQEGITGFGGQGTSPWIGNPELKPEKSVSYEAAVYYEHDNKHNANLTIFQNDFKDKIDSSTSLKGSAGAEWAELNSSYGTLTQKQNVGKATIKGIEAAGKFYFLDNLSIKANWTWLDSEIKSDDRATNGRPLRESPKHMYSTTLDYQPIAKLNTYIQYSGEIDRFNTRYLSGGEYKDLYYKNFSTWNLGASYKFNKDFTLIGRVNNLFDKDYLEYDFTERVGTTNYYDEYNNKPAGRNFWVSARYTF</sequence>
<evidence type="ECO:0000256" key="10">
    <source>
        <dbReference type="PROSITE-ProRule" id="PRU01360"/>
    </source>
</evidence>
<feature type="domain" description="TonB-dependent receptor-like beta-barrel" evidence="13">
    <location>
        <begin position="283"/>
        <end position="723"/>
    </location>
</feature>
<dbReference type="PROSITE" id="PS52016">
    <property type="entry name" value="TONB_DEPENDENT_REC_3"/>
    <property type="match status" value="1"/>
</dbReference>
<evidence type="ECO:0000256" key="4">
    <source>
        <dbReference type="ARBA" id="ARBA00022692"/>
    </source>
</evidence>
<dbReference type="InterPro" id="IPR036942">
    <property type="entry name" value="Beta-barrel_TonB_sf"/>
</dbReference>
<dbReference type="Pfam" id="PF07715">
    <property type="entry name" value="Plug"/>
    <property type="match status" value="1"/>
</dbReference>
<evidence type="ECO:0000256" key="3">
    <source>
        <dbReference type="ARBA" id="ARBA00022452"/>
    </source>
</evidence>
<organism evidence="15">
    <name type="scientific">Arcobacter cryaerophilus gv. pseudocryaerophilus</name>
    <dbReference type="NCBI Taxonomy" id="2933791"/>
    <lineage>
        <taxon>Bacteria</taxon>
        <taxon>Pseudomonadati</taxon>
        <taxon>Campylobacterota</taxon>
        <taxon>Epsilonproteobacteria</taxon>
        <taxon>Campylobacterales</taxon>
        <taxon>Arcobacteraceae</taxon>
        <taxon>Aliarcobacter</taxon>
    </lineage>
</organism>
<dbReference type="RefSeq" id="WP_390870237.1">
    <property type="nucleotide sequence ID" value="NZ_CP128652.1"/>
</dbReference>
<dbReference type="PANTHER" id="PTHR30069:SF53">
    <property type="entry name" value="COLICIN I RECEPTOR-RELATED"/>
    <property type="match status" value="1"/>
</dbReference>
<keyword evidence="3 10" id="KW-1134">Transmembrane beta strand</keyword>
<protein>
    <submittedName>
        <fullName evidence="15">TonB-dependent receptor</fullName>
    </submittedName>
</protein>
<evidence type="ECO:0000256" key="5">
    <source>
        <dbReference type="ARBA" id="ARBA00022729"/>
    </source>
</evidence>
<proteinExistence type="inferred from homology"/>
<dbReference type="GO" id="GO:0044718">
    <property type="term" value="P:siderophore transmembrane transport"/>
    <property type="evidence" value="ECO:0007669"/>
    <property type="project" value="TreeGrafter"/>
</dbReference>
<dbReference type="GO" id="GO:0009279">
    <property type="term" value="C:cell outer membrane"/>
    <property type="evidence" value="ECO:0007669"/>
    <property type="project" value="UniProtKB-SubCell"/>
</dbReference>
<keyword evidence="7 11" id="KW-0798">TonB box</keyword>
<feature type="chain" id="PRO_5044167535" evidence="12">
    <location>
        <begin position="22"/>
        <end position="763"/>
    </location>
</feature>
<evidence type="ECO:0000256" key="1">
    <source>
        <dbReference type="ARBA" id="ARBA00004571"/>
    </source>
</evidence>
<dbReference type="CDD" id="cd01347">
    <property type="entry name" value="ligand_gated_channel"/>
    <property type="match status" value="1"/>
</dbReference>
<evidence type="ECO:0000259" key="13">
    <source>
        <dbReference type="Pfam" id="PF00593"/>
    </source>
</evidence>
<dbReference type="InterPro" id="IPR037066">
    <property type="entry name" value="Plug_dom_sf"/>
</dbReference>
<evidence type="ECO:0000256" key="11">
    <source>
        <dbReference type="RuleBase" id="RU003357"/>
    </source>
</evidence>
<name>A0AA96DVR3_9BACT</name>
<dbReference type="InterPro" id="IPR012910">
    <property type="entry name" value="Plug_dom"/>
</dbReference>
<feature type="domain" description="TonB-dependent receptor plug" evidence="14">
    <location>
        <begin position="43"/>
        <end position="156"/>
    </location>
</feature>
<dbReference type="Pfam" id="PF00593">
    <property type="entry name" value="TonB_dep_Rec_b-barrel"/>
    <property type="match status" value="1"/>
</dbReference>
<keyword evidence="15" id="KW-0675">Receptor</keyword>
<keyword evidence="2 10" id="KW-0813">Transport</keyword>
<keyword evidence="5 12" id="KW-0732">Signal</keyword>
<dbReference type="GO" id="GO:0015344">
    <property type="term" value="F:siderophore uptake transmembrane transporter activity"/>
    <property type="evidence" value="ECO:0007669"/>
    <property type="project" value="TreeGrafter"/>
</dbReference>
<dbReference type="PANTHER" id="PTHR30069">
    <property type="entry name" value="TONB-DEPENDENT OUTER MEMBRANE RECEPTOR"/>
    <property type="match status" value="1"/>
</dbReference>
<dbReference type="Proteomes" id="UP001305220">
    <property type="component" value="Chromosome"/>
</dbReference>
<accession>A0AA96DVR3</accession>
<evidence type="ECO:0000256" key="8">
    <source>
        <dbReference type="ARBA" id="ARBA00023136"/>
    </source>
</evidence>
<dbReference type="SUPFAM" id="SSF56935">
    <property type="entry name" value="Porins"/>
    <property type="match status" value="1"/>
</dbReference>
<evidence type="ECO:0000256" key="6">
    <source>
        <dbReference type="ARBA" id="ARBA00023065"/>
    </source>
</evidence>
<dbReference type="InterPro" id="IPR000531">
    <property type="entry name" value="Beta-barrel_TonB"/>
</dbReference>
<comment type="similarity">
    <text evidence="10 11">Belongs to the TonB-dependent receptor family.</text>
</comment>
<keyword evidence="8 10" id="KW-0472">Membrane</keyword>
<dbReference type="Gene3D" id="2.170.130.10">
    <property type="entry name" value="TonB-dependent receptor, plug domain"/>
    <property type="match status" value="1"/>
</dbReference>
<dbReference type="EMBL" id="CP134856">
    <property type="protein sequence ID" value="WNL34617.1"/>
    <property type="molecule type" value="Genomic_DNA"/>
</dbReference>
<dbReference type="Gene3D" id="2.40.170.20">
    <property type="entry name" value="TonB-dependent receptor, beta-barrel domain"/>
    <property type="match status" value="1"/>
</dbReference>
<reference evidence="15" key="1">
    <citation type="submission" date="2023-09" db="EMBL/GenBank/DDBJ databases">
        <title>Arcobacter tbilisiensis sp. nov. isolated from chicken meat in Tbilisi, Georgia.</title>
        <authorList>
            <person name="Matthias R."/>
            <person name="Zautner A.E."/>
        </authorList>
    </citation>
    <scope>NUCLEOTIDE SEQUENCE</scope>
    <source>
        <strain evidence="15">LEO 62</strain>
    </source>
</reference>
<keyword evidence="6" id="KW-0406">Ion transport</keyword>
<dbReference type="InterPro" id="IPR039426">
    <property type="entry name" value="TonB-dep_rcpt-like"/>
</dbReference>
<evidence type="ECO:0000256" key="9">
    <source>
        <dbReference type="ARBA" id="ARBA00023237"/>
    </source>
</evidence>
<evidence type="ECO:0000256" key="12">
    <source>
        <dbReference type="SAM" id="SignalP"/>
    </source>
</evidence>
<gene>
    <name evidence="15" type="ORF">RMP68_03140</name>
</gene>
<evidence type="ECO:0000259" key="14">
    <source>
        <dbReference type="Pfam" id="PF07715"/>
    </source>
</evidence>
<keyword evidence="4 10" id="KW-0812">Transmembrane</keyword>
<evidence type="ECO:0000313" key="15">
    <source>
        <dbReference type="EMBL" id="WNL34617.1"/>
    </source>
</evidence>
<evidence type="ECO:0000256" key="2">
    <source>
        <dbReference type="ARBA" id="ARBA00022448"/>
    </source>
</evidence>
<evidence type="ECO:0000256" key="7">
    <source>
        <dbReference type="ARBA" id="ARBA00023077"/>
    </source>
</evidence>